<reference evidence="8 9" key="1">
    <citation type="submission" date="2014-11" db="EMBL/GenBank/DDBJ databases">
        <authorList>
            <person name="Zhu J."/>
            <person name="Qi W."/>
            <person name="Song R."/>
        </authorList>
    </citation>
    <scope>NUCLEOTIDE SEQUENCE [LARGE SCALE GENOMIC DNA]</scope>
</reference>
<dbReference type="CDD" id="cd00143">
    <property type="entry name" value="PP2Cc"/>
    <property type="match status" value="1"/>
</dbReference>
<evidence type="ECO:0000313" key="9">
    <source>
        <dbReference type="Proteomes" id="UP000041254"/>
    </source>
</evidence>
<keyword evidence="3 5" id="KW-0378">Hydrolase</keyword>
<dbReference type="InterPro" id="IPR000222">
    <property type="entry name" value="PP2C_BS"/>
</dbReference>
<dbReference type="OMA" id="NIQNWGE"/>
<feature type="region of interest" description="Disordered" evidence="6">
    <location>
        <begin position="1"/>
        <end position="84"/>
    </location>
</feature>
<evidence type="ECO:0000256" key="4">
    <source>
        <dbReference type="ARBA" id="ARBA00022912"/>
    </source>
</evidence>
<name>A0A0G4EZG3_VITBC</name>
<dbReference type="OrthoDB" id="10264738at2759"/>
<dbReference type="Gene3D" id="3.60.40.10">
    <property type="entry name" value="PPM-type phosphatase domain"/>
    <property type="match status" value="1"/>
</dbReference>
<dbReference type="InterPro" id="IPR015655">
    <property type="entry name" value="PP2C"/>
</dbReference>
<dbReference type="PANTHER" id="PTHR47992">
    <property type="entry name" value="PROTEIN PHOSPHATASE"/>
    <property type="match status" value="1"/>
</dbReference>
<dbReference type="InParanoid" id="A0A0G4EZG3"/>
<dbReference type="PhylomeDB" id="A0A0G4EZG3"/>
<keyword evidence="9" id="KW-1185">Reference proteome</keyword>
<dbReference type="GO" id="GO:0004722">
    <property type="term" value="F:protein serine/threonine phosphatase activity"/>
    <property type="evidence" value="ECO:0007669"/>
    <property type="project" value="InterPro"/>
</dbReference>
<comment type="subcellular location">
    <subcellularLocation>
        <location evidence="1">Membrane</location>
        <topology evidence="1">Peripheral membrane protein</topology>
    </subcellularLocation>
</comment>
<feature type="domain" description="PPM-type phosphatase" evidence="7">
    <location>
        <begin position="123"/>
        <end position="403"/>
    </location>
</feature>
<dbReference type="STRING" id="1169540.A0A0G4EZG3"/>
<evidence type="ECO:0000256" key="1">
    <source>
        <dbReference type="ARBA" id="ARBA00004170"/>
    </source>
</evidence>
<sequence length="414" mass="45082">MGSCGSKSATDDVTDDAAGKRIADRRRRLSVSQSSEARPVSSDEEEPRGSVGTQLPPLEGNGSTMASSNHQTEATPAPDKVGDQNWMGQFANTGRRLSVSGAPSNGVQRGFDNKMQELRGDGMSFGDVGVGYACRKGLKPESPNQDDFFIYRMGDWALYGVFDGHGPYGHDVSHFVQQHIPKLVCGHSNFQTDPKAALRYAFLQVHKLLEQTAATGRFDCTLSGSTATVALHRMSEHKLWVAHVGDSRCVLGKVDQKARRVWAVDLTNDHKPNLEAEKKRIVASGGQVRRLEGDIPYRVFVKGKLYPGLAMSRALGDTVGSSAGVIAEPEITLYNLDPSKDQFIIMCSDGVWEFISSQEAVDMVASRPIKNVQEAAETLAGESWKRWVAEEGNVVDDITVQVIYLNPPVSSNKA</sequence>
<organism evidence="8 9">
    <name type="scientific">Vitrella brassicaformis (strain CCMP3155)</name>
    <dbReference type="NCBI Taxonomy" id="1169540"/>
    <lineage>
        <taxon>Eukaryota</taxon>
        <taxon>Sar</taxon>
        <taxon>Alveolata</taxon>
        <taxon>Colpodellida</taxon>
        <taxon>Vitrellaceae</taxon>
        <taxon>Vitrella</taxon>
    </lineage>
</organism>
<dbReference type="InterPro" id="IPR036457">
    <property type="entry name" value="PPM-type-like_dom_sf"/>
</dbReference>
<evidence type="ECO:0000256" key="5">
    <source>
        <dbReference type="RuleBase" id="RU003465"/>
    </source>
</evidence>
<dbReference type="VEuPathDB" id="CryptoDB:Vbra_21146"/>
<keyword evidence="2" id="KW-0479">Metal-binding</keyword>
<dbReference type="AlphaFoldDB" id="A0A0G4EZG3"/>
<evidence type="ECO:0000256" key="3">
    <source>
        <dbReference type="ARBA" id="ARBA00022801"/>
    </source>
</evidence>
<dbReference type="GO" id="GO:0046872">
    <property type="term" value="F:metal ion binding"/>
    <property type="evidence" value="ECO:0007669"/>
    <property type="project" value="UniProtKB-KW"/>
</dbReference>
<evidence type="ECO:0000313" key="8">
    <source>
        <dbReference type="EMBL" id="CEM04488.1"/>
    </source>
</evidence>
<dbReference type="Pfam" id="PF00481">
    <property type="entry name" value="PP2C"/>
    <property type="match status" value="1"/>
</dbReference>
<evidence type="ECO:0000256" key="6">
    <source>
        <dbReference type="SAM" id="MobiDB-lite"/>
    </source>
</evidence>
<dbReference type="EMBL" id="CDMY01000352">
    <property type="protein sequence ID" value="CEM04488.1"/>
    <property type="molecule type" value="Genomic_DNA"/>
</dbReference>
<evidence type="ECO:0000259" key="7">
    <source>
        <dbReference type="SMART" id="SM00332"/>
    </source>
</evidence>
<evidence type="ECO:0000256" key="2">
    <source>
        <dbReference type="ARBA" id="ARBA00022723"/>
    </source>
</evidence>
<keyword evidence="4 5" id="KW-0904">Protein phosphatase</keyword>
<dbReference type="SMART" id="SM00332">
    <property type="entry name" value="PP2Cc"/>
    <property type="match status" value="1"/>
</dbReference>
<dbReference type="Proteomes" id="UP000041254">
    <property type="component" value="Unassembled WGS sequence"/>
</dbReference>
<dbReference type="PROSITE" id="PS01032">
    <property type="entry name" value="PPM_1"/>
    <property type="match status" value="1"/>
</dbReference>
<proteinExistence type="inferred from homology"/>
<comment type="similarity">
    <text evidence="5">Belongs to the PP2C family.</text>
</comment>
<dbReference type="SUPFAM" id="SSF81606">
    <property type="entry name" value="PP2C-like"/>
    <property type="match status" value="1"/>
</dbReference>
<feature type="compositionally biased region" description="Polar residues" evidence="6">
    <location>
        <begin position="61"/>
        <end position="74"/>
    </location>
</feature>
<dbReference type="GO" id="GO:0016020">
    <property type="term" value="C:membrane"/>
    <property type="evidence" value="ECO:0007669"/>
    <property type="project" value="UniProtKB-SubCell"/>
</dbReference>
<protein>
    <recommendedName>
        <fullName evidence="7">PPM-type phosphatase domain-containing protein</fullName>
    </recommendedName>
</protein>
<accession>A0A0G4EZG3</accession>
<gene>
    <name evidence="8" type="ORF">Vbra_21146</name>
</gene>
<dbReference type="InterPro" id="IPR001932">
    <property type="entry name" value="PPM-type_phosphatase-like_dom"/>
</dbReference>